<dbReference type="InterPro" id="IPR019410">
    <property type="entry name" value="Methyltransf_16"/>
</dbReference>
<dbReference type="Pfam" id="PF10294">
    <property type="entry name" value="Methyltransf_16"/>
    <property type="match status" value="1"/>
</dbReference>
<keyword evidence="2" id="KW-1185">Reference proteome</keyword>
<keyword evidence="1" id="KW-0489">Methyltransferase</keyword>
<protein>
    <submittedName>
        <fullName evidence="1">Nicotinamide N-methyltransferase-like protein</fullName>
    </submittedName>
</protein>
<reference evidence="1 2" key="1">
    <citation type="journal article" date="2018" name="New Phytol.">
        <title>Phylogenomics of Endogonaceae and evolution of mycorrhizas within Mucoromycota.</title>
        <authorList>
            <person name="Chang Y."/>
            <person name="Desiro A."/>
            <person name="Na H."/>
            <person name="Sandor L."/>
            <person name="Lipzen A."/>
            <person name="Clum A."/>
            <person name="Barry K."/>
            <person name="Grigoriev I.V."/>
            <person name="Martin F.M."/>
            <person name="Stajich J.E."/>
            <person name="Smith M.E."/>
            <person name="Bonito G."/>
            <person name="Spatafora J.W."/>
        </authorList>
    </citation>
    <scope>NUCLEOTIDE SEQUENCE [LARGE SCALE GENOMIC DNA]</scope>
    <source>
        <strain evidence="1 2">GMNB39</strain>
    </source>
</reference>
<dbReference type="OrthoDB" id="407325at2759"/>
<dbReference type="Proteomes" id="UP000268093">
    <property type="component" value="Unassembled WGS sequence"/>
</dbReference>
<proteinExistence type="predicted"/>
<dbReference type="PANTHER" id="PTHR14614">
    <property type="entry name" value="HEPATOCELLULAR CARCINOMA-ASSOCIATED ANTIGEN"/>
    <property type="match status" value="1"/>
</dbReference>
<evidence type="ECO:0000313" key="1">
    <source>
        <dbReference type="EMBL" id="RUP43962.1"/>
    </source>
</evidence>
<dbReference type="EMBL" id="RBNI01009931">
    <property type="protein sequence ID" value="RUP43962.1"/>
    <property type="molecule type" value="Genomic_DNA"/>
</dbReference>
<sequence length="97" mass="11273">MLELMEANLRLNKLESCIDVKELNWGEPTQSMIPFVPDIILASDCVYLEAAFEPLVITLADLATLDTTIFLSYRKRRKADKRFFNILKKRFDFVEVS</sequence>
<dbReference type="GO" id="GO:0032259">
    <property type="term" value="P:methylation"/>
    <property type="evidence" value="ECO:0007669"/>
    <property type="project" value="UniProtKB-KW"/>
</dbReference>
<feature type="non-terminal residue" evidence="1">
    <location>
        <position position="97"/>
    </location>
</feature>
<dbReference type="PANTHER" id="PTHR14614:SF132">
    <property type="entry name" value="PROTEIN-LYSINE METHYLTRANSFERASE C42C1.13"/>
    <property type="match status" value="1"/>
</dbReference>
<organism evidence="1 2">
    <name type="scientific">Jimgerdemannia flammicorona</name>
    <dbReference type="NCBI Taxonomy" id="994334"/>
    <lineage>
        <taxon>Eukaryota</taxon>
        <taxon>Fungi</taxon>
        <taxon>Fungi incertae sedis</taxon>
        <taxon>Mucoromycota</taxon>
        <taxon>Mucoromycotina</taxon>
        <taxon>Endogonomycetes</taxon>
        <taxon>Endogonales</taxon>
        <taxon>Endogonaceae</taxon>
        <taxon>Jimgerdemannia</taxon>
    </lineage>
</organism>
<accession>A0A433CZE1</accession>
<name>A0A433CZE1_9FUNG</name>
<dbReference type="AlphaFoldDB" id="A0A433CZE1"/>
<dbReference type="GO" id="GO:0008168">
    <property type="term" value="F:methyltransferase activity"/>
    <property type="evidence" value="ECO:0007669"/>
    <property type="project" value="UniProtKB-KW"/>
</dbReference>
<dbReference type="Gene3D" id="3.40.50.150">
    <property type="entry name" value="Vaccinia Virus protein VP39"/>
    <property type="match status" value="1"/>
</dbReference>
<keyword evidence="1" id="KW-0808">Transferase</keyword>
<gene>
    <name evidence="1" type="ORF">BC936DRAFT_150138</name>
</gene>
<evidence type="ECO:0000313" key="2">
    <source>
        <dbReference type="Proteomes" id="UP000268093"/>
    </source>
</evidence>
<dbReference type="InterPro" id="IPR029063">
    <property type="entry name" value="SAM-dependent_MTases_sf"/>
</dbReference>
<comment type="caution">
    <text evidence="1">The sequence shown here is derived from an EMBL/GenBank/DDBJ whole genome shotgun (WGS) entry which is preliminary data.</text>
</comment>